<comment type="caution">
    <text evidence="2">The sequence shown here is derived from an EMBL/GenBank/DDBJ whole genome shotgun (WGS) entry which is preliminary data.</text>
</comment>
<dbReference type="EMBL" id="JAAGLU010000065">
    <property type="protein sequence ID" value="NEC92318.1"/>
    <property type="molecule type" value="Genomic_DNA"/>
</dbReference>
<evidence type="ECO:0000313" key="2">
    <source>
        <dbReference type="EMBL" id="NEC92318.1"/>
    </source>
</evidence>
<gene>
    <name evidence="2" type="ORF">G3I71_42650</name>
</gene>
<organism evidence="2">
    <name type="scientific">Streptomyces sp. SID12501</name>
    <dbReference type="NCBI Taxonomy" id="2706042"/>
    <lineage>
        <taxon>Bacteria</taxon>
        <taxon>Bacillati</taxon>
        <taxon>Actinomycetota</taxon>
        <taxon>Actinomycetes</taxon>
        <taxon>Kitasatosporales</taxon>
        <taxon>Streptomycetaceae</taxon>
        <taxon>Streptomyces</taxon>
    </lineage>
</organism>
<feature type="compositionally biased region" description="Low complexity" evidence="1">
    <location>
        <begin position="30"/>
        <end position="47"/>
    </location>
</feature>
<evidence type="ECO:0000256" key="1">
    <source>
        <dbReference type="SAM" id="MobiDB-lite"/>
    </source>
</evidence>
<protein>
    <submittedName>
        <fullName evidence="2">Uncharacterized protein</fullName>
    </submittedName>
</protein>
<accession>A0A6B3C6K8</accession>
<dbReference type="AlphaFoldDB" id="A0A6B3C6K8"/>
<name>A0A6B3C6K8_9ACTN</name>
<dbReference type="RefSeq" id="WP_164323849.1">
    <property type="nucleotide sequence ID" value="NZ_JAAGLU010000065.1"/>
</dbReference>
<reference evidence="2" key="1">
    <citation type="submission" date="2020-01" db="EMBL/GenBank/DDBJ databases">
        <title>Insect and environment-associated Actinomycetes.</title>
        <authorList>
            <person name="Currrie C."/>
            <person name="Chevrette M."/>
            <person name="Carlson C."/>
            <person name="Stubbendieck R."/>
            <person name="Wendt-Pienkowski E."/>
        </authorList>
    </citation>
    <scope>NUCLEOTIDE SEQUENCE</scope>
    <source>
        <strain evidence="2">SID12501</strain>
    </source>
</reference>
<proteinExistence type="predicted"/>
<feature type="region of interest" description="Disordered" evidence="1">
    <location>
        <begin position="30"/>
        <end position="57"/>
    </location>
</feature>
<sequence length="130" mass="12790">MGLLIGIVGSGGGKDSPSATVTVTATATGTDVQAGATSPSASAGPQQEAAPKGGIPGDGTFLVGKDIQAGTYRSEGKNTYGCYWARLSDTTGEGSAVIANGNAQGPAIVKVAAGDKAFQTTDCKPWKKIG</sequence>